<dbReference type="SUPFAM" id="SSF53335">
    <property type="entry name" value="S-adenosyl-L-methionine-dependent methyltransferases"/>
    <property type="match status" value="1"/>
</dbReference>
<evidence type="ECO:0000259" key="1">
    <source>
        <dbReference type="Pfam" id="PF08241"/>
    </source>
</evidence>
<proteinExistence type="predicted"/>
<reference evidence="2" key="1">
    <citation type="submission" date="2016-01" db="EMBL/GenBank/DDBJ databases">
        <authorList>
            <person name="Peeters C."/>
        </authorList>
    </citation>
    <scope>NUCLEOTIDE SEQUENCE</scope>
    <source>
        <strain evidence="2">LMG 29321</strain>
    </source>
</reference>
<dbReference type="PANTHER" id="PTHR43591">
    <property type="entry name" value="METHYLTRANSFERASE"/>
    <property type="match status" value="1"/>
</dbReference>
<name>A0A158AIJ6_9BURK</name>
<dbReference type="Gene3D" id="3.40.50.150">
    <property type="entry name" value="Vaccinia Virus protein VP39"/>
    <property type="match status" value="1"/>
</dbReference>
<dbReference type="InterPro" id="IPR029063">
    <property type="entry name" value="SAM-dependent_MTases_sf"/>
</dbReference>
<keyword evidence="2" id="KW-0808">Transferase</keyword>
<organism evidence="2 3">
    <name type="scientific">Caballeronia calidae</name>
    <dbReference type="NCBI Taxonomy" id="1777139"/>
    <lineage>
        <taxon>Bacteria</taxon>
        <taxon>Pseudomonadati</taxon>
        <taxon>Pseudomonadota</taxon>
        <taxon>Betaproteobacteria</taxon>
        <taxon>Burkholderiales</taxon>
        <taxon>Burkholderiaceae</taxon>
        <taxon>Caballeronia</taxon>
    </lineage>
</organism>
<dbReference type="InterPro" id="IPR013216">
    <property type="entry name" value="Methyltransf_11"/>
</dbReference>
<keyword evidence="2" id="KW-0489">Methyltransferase</keyword>
<keyword evidence="3" id="KW-1185">Reference proteome</keyword>
<dbReference type="OrthoDB" id="448116at2"/>
<dbReference type="PANTHER" id="PTHR43591:SF24">
    <property type="entry name" value="2-METHOXY-6-POLYPRENYL-1,4-BENZOQUINOL METHYLASE, MITOCHONDRIAL"/>
    <property type="match status" value="1"/>
</dbReference>
<sequence length="277" mass="30118">MQFDEFAAFEKNGWEHVVQQYEDYFGRLTVQSHPAMLDALEVGPGTRMLDVAAGPGYLAAAAIERGATAAAIDFSASMIAHARQLHPEVEFQIAGAEHLPFDAESFDAVGISFGMLHFPEPERALEEAARVLRQGGRVAFTAWAPPERAVGFGMVLDAVQLHGKLDVGLPPSPPFFRFSDPDECLRVLTEAGFTAARADEVEQTWHLVLPETPLDGLMHGGVRMAALLRAQSKSALAQIEQEVRMRVKAYSQQGAQHAQFGELLVPMPCVLASATKP</sequence>
<evidence type="ECO:0000313" key="3">
    <source>
        <dbReference type="Proteomes" id="UP000071859"/>
    </source>
</evidence>
<feature type="domain" description="Methyltransferase type 11" evidence="1">
    <location>
        <begin position="49"/>
        <end position="140"/>
    </location>
</feature>
<dbReference type="Proteomes" id="UP000071859">
    <property type="component" value="Unassembled WGS sequence"/>
</dbReference>
<dbReference type="CDD" id="cd02440">
    <property type="entry name" value="AdoMet_MTases"/>
    <property type="match status" value="1"/>
</dbReference>
<dbReference type="EMBL" id="FCOX02000006">
    <property type="protein sequence ID" value="SAK57731.1"/>
    <property type="molecule type" value="Genomic_DNA"/>
</dbReference>
<protein>
    <submittedName>
        <fullName evidence="2">Methyltransferase type 11</fullName>
    </submittedName>
</protein>
<dbReference type="RefSeq" id="WP_062604065.1">
    <property type="nucleotide sequence ID" value="NZ_FCOX02000006.1"/>
</dbReference>
<comment type="caution">
    <text evidence="2">The sequence shown here is derived from an EMBL/GenBank/DDBJ whole genome shotgun (WGS) entry which is preliminary data.</text>
</comment>
<dbReference type="AlphaFoldDB" id="A0A158AIJ6"/>
<accession>A0A158AIJ6</accession>
<gene>
    <name evidence="2" type="ORF">AWB78_01673</name>
</gene>
<dbReference type="GO" id="GO:0008757">
    <property type="term" value="F:S-adenosylmethionine-dependent methyltransferase activity"/>
    <property type="evidence" value="ECO:0007669"/>
    <property type="project" value="InterPro"/>
</dbReference>
<dbReference type="GO" id="GO:0032259">
    <property type="term" value="P:methylation"/>
    <property type="evidence" value="ECO:0007669"/>
    <property type="project" value="UniProtKB-KW"/>
</dbReference>
<evidence type="ECO:0000313" key="2">
    <source>
        <dbReference type="EMBL" id="SAK57731.1"/>
    </source>
</evidence>
<dbReference type="Pfam" id="PF08241">
    <property type="entry name" value="Methyltransf_11"/>
    <property type="match status" value="1"/>
</dbReference>